<accession>A0A8S2W2Y1</accession>
<evidence type="ECO:0000256" key="1">
    <source>
        <dbReference type="SAM" id="MobiDB-lite"/>
    </source>
</evidence>
<gene>
    <name evidence="2" type="ORF">OVA965_LOCUS42822</name>
    <name evidence="3" type="ORF">TMI583_LOCUS44846</name>
</gene>
<feature type="region of interest" description="Disordered" evidence="1">
    <location>
        <begin position="1"/>
        <end position="28"/>
    </location>
</feature>
<protein>
    <submittedName>
        <fullName evidence="3">Uncharacterized protein</fullName>
    </submittedName>
</protein>
<feature type="non-terminal residue" evidence="3">
    <location>
        <position position="28"/>
    </location>
</feature>
<evidence type="ECO:0000313" key="2">
    <source>
        <dbReference type="EMBL" id="CAF1614178.1"/>
    </source>
</evidence>
<dbReference type="Proteomes" id="UP000682733">
    <property type="component" value="Unassembled WGS sequence"/>
</dbReference>
<dbReference type="EMBL" id="CAJNOK010054017">
    <property type="protein sequence ID" value="CAF1614178.1"/>
    <property type="molecule type" value="Genomic_DNA"/>
</dbReference>
<feature type="non-terminal residue" evidence="3">
    <location>
        <position position="1"/>
    </location>
</feature>
<dbReference type="Proteomes" id="UP000677228">
    <property type="component" value="Unassembled WGS sequence"/>
</dbReference>
<organism evidence="3 4">
    <name type="scientific">Didymodactylos carnosus</name>
    <dbReference type="NCBI Taxonomy" id="1234261"/>
    <lineage>
        <taxon>Eukaryota</taxon>
        <taxon>Metazoa</taxon>
        <taxon>Spiralia</taxon>
        <taxon>Gnathifera</taxon>
        <taxon>Rotifera</taxon>
        <taxon>Eurotatoria</taxon>
        <taxon>Bdelloidea</taxon>
        <taxon>Philodinida</taxon>
        <taxon>Philodinidae</taxon>
        <taxon>Didymodactylos</taxon>
    </lineage>
</organism>
<evidence type="ECO:0000313" key="3">
    <source>
        <dbReference type="EMBL" id="CAF4429766.1"/>
    </source>
</evidence>
<evidence type="ECO:0000313" key="4">
    <source>
        <dbReference type="Proteomes" id="UP000682733"/>
    </source>
</evidence>
<dbReference type="AlphaFoldDB" id="A0A8S2W2Y1"/>
<comment type="caution">
    <text evidence="3">The sequence shown here is derived from an EMBL/GenBank/DDBJ whole genome shotgun (WGS) entry which is preliminary data.</text>
</comment>
<reference evidence="3" key="1">
    <citation type="submission" date="2021-02" db="EMBL/GenBank/DDBJ databases">
        <authorList>
            <person name="Nowell W R."/>
        </authorList>
    </citation>
    <scope>NUCLEOTIDE SEQUENCE</scope>
</reference>
<name>A0A8S2W2Y1_9BILA</name>
<sequence length="28" mass="3247">EEQIPDMTKNVDSTIQETRDSTTRNQLP</sequence>
<proteinExistence type="predicted"/>
<dbReference type="EMBL" id="CAJOBA010078457">
    <property type="protein sequence ID" value="CAF4429766.1"/>
    <property type="molecule type" value="Genomic_DNA"/>
</dbReference>